<proteinExistence type="predicted"/>
<reference evidence="1" key="2">
    <citation type="journal article" date="2015" name="Data Brief">
        <title>Shoot transcriptome of the giant reed, Arundo donax.</title>
        <authorList>
            <person name="Barrero R.A."/>
            <person name="Guerrero F.D."/>
            <person name="Moolhuijzen P."/>
            <person name="Goolsby J.A."/>
            <person name="Tidwell J."/>
            <person name="Bellgard S.E."/>
            <person name="Bellgard M.I."/>
        </authorList>
    </citation>
    <scope>NUCLEOTIDE SEQUENCE</scope>
    <source>
        <tissue evidence="1">Shoot tissue taken approximately 20 cm above the soil surface</tissue>
    </source>
</reference>
<protein>
    <submittedName>
        <fullName evidence="1">Uncharacterized protein</fullName>
    </submittedName>
</protein>
<reference evidence="1" key="1">
    <citation type="submission" date="2014-09" db="EMBL/GenBank/DDBJ databases">
        <authorList>
            <person name="Magalhaes I.L.F."/>
            <person name="Oliveira U."/>
            <person name="Santos F.R."/>
            <person name="Vidigal T.H.D.A."/>
            <person name="Brescovit A.D."/>
            <person name="Santos A.J."/>
        </authorList>
    </citation>
    <scope>NUCLEOTIDE SEQUENCE</scope>
    <source>
        <tissue evidence="1">Shoot tissue taken approximately 20 cm above the soil surface</tissue>
    </source>
</reference>
<dbReference type="PANTHER" id="PTHR22928">
    <property type="entry name" value="TELOMERE-ASSOCIATED PROTEIN RIF1"/>
    <property type="match status" value="1"/>
</dbReference>
<dbReference type="PANTHER" id="PTHR22928:SF3">
    <property type="entry name" value="TELOMERE-ASSOCIATED PROTEIN RIF1"/>
    <property type="match status" value="1"/>
</dbReference>
<dbReference type="GO" id="GO:0005634">
    <property type="term" value="C:nucleus"/>
    <property type="evidence" value="ECO:0007669"/>
    <property type="project" value="TreeGrafter"/>
</dbReference>
<name>A0A0A9DDI9_ARUDO</name>
<dbReference type="EMBL" id="GBRH01211286">
    <property type="protein sequence ID" value="JAD86609.1"/>
    <property type="molecule type" value="Transcribed_RNA"/>
</dbReference>
<organism evidence="1">
    <name type="scientific">Arundo donax</name>
    <name type="common">Giant reed</name>
    <name type="synonym">Donax arundinaceus</name>
    <dbReference type="NCBI Taxonomy" id="35708"/>
    <lineage>
        <taxon>Eukaryota</taxon>
        <taxon>Viridiplantae</taxon>
        <taxon>Streptophyta</taxon>
        <taxon>Embryophyta</taxon>
        <taxon>Tracheophyta</taxon>
        <taxon>Spermatophyta</taxon>
        <taxon>Magnoliopsida</taxon>
        <taxon>Liliopsida</taxon>
        <taxon>Poales</taxon>
        <taxon>Poaceae</taxon>
        <taxon>PACMAD clade</taxon>
        <taxon>Arundinoideae</taxon>
        <taxon>Arundineae</taxon>
        <taxon>Arundo</taxon>
    </lineage>
</organism>
<sequence length="264" mass="29377">MKLSSFGFKANPTGQHQVTNRVFTSLSTFVGHLILKKDILLLFEIIGDQLSDWLSLSGTFYSEMQKGQTMNQLENLWLKTVECLKMSQLISDGSFLPHQQLLQVALDHPHHPISAATESVWRPPTCGKSSLRHPGCLASKLDKLLTDGTKDLNSSGNADKAIMHEEMDVFRRLALPMSRKRAITSNATGHSERDGGPLKISVGLGRKRLKITKYSTKPKELGKNAAHLGGLSPRIDTSVFSPCCMESKVCRKPELILEMLKRKR</sequence>
<accession>A0A0A9DDI9</accession>
<evidence type="ECO:0000313" key="1">
    <source>
        <dbReference type="EMBL" id="JAD86609.1"/>
    </source>
</evidence>
<dbReference type="AlphaFoldDB" id="A0A0A9DDI9"/>
<dbReference type="GO" id="GO:0000723">
    <property type="term" value="P:telomere maintenance"/>
    <property type="evidence" value="ECO:0007669"/>
    <property type="project" value="TreeGrafter"/>
</dbReference>